<dbReference type="EMBL" id="LT629795">
    <property type="protein sequence ID" value="SDU63805.1"/>
    <property type="molecule type" value="Genomic_DNA"/>
</dbReference>
<feature type="domain" description="Cyclophilin-like" evidence="1">
    <location>
        <begin position="61"/>
        <end position="166"/>
    </location>
</feature>
<sequence length="171" mass="18642">MTGSIHPAANAEQRKGWGKRPFRWPGVLYSALVLGSYILMNDAASASTITITITEKSRMWMTVGEQRFAITLADNAAARTFVTLLPLTLEMSDLNSNEKYASLPGALPTNASKPGTIHAGDLMLYGTDTLVVFYSTFESTYAYTRLGRVDDNASLAQVLGRHAVNVMFSQN</sequence>
<evidence type="ECO:0000313" key="2">
    <source>
        <dbReference type="EMBL" id="SDU63805.1"/>
    </source>
</evidence>
<dbReference type="InterPro" id="IPR029000">
    <property type="entry name" value="Cyclophilin-like_dom_sf"/>
</dbReference>
<dbReference type="Proteomes" id="UP000182058">
    <property type="component" value="Chromosome I"/>
</dbReference>
<reference evidence="2 3" key="1">
    <citation type="submission" date="2016-10" db="EMBL/GenBank/DDBJ databases">
        <authorList>
            <person name="Varghese N."/>
            <person name="Submissions S."/>
        </authorList>
    </citation>
    <scope>NUCLEOTIDE SEQUENCE [LARGE SCALE GENOMIC DNA]</scope>
    <source>
        <strain evidence="2 3">BS3667</strain>
    </source>
</reference>
<keyword evidence="3" id="KW-1185">Reference proteome</keyword>
<evidence type="ECO:0000313" key="3">
    <source>
        <dbReference type="Proteomes" id="UP000182058"/>
    </source>
</evidence>
<dbReference type="GeneID" id="96620936"/>
<protein>
    <recommendedName>
        <fullName evidence="1">Cyclophilin-like domain-containing protein</fullName>
    </recommendedName>
</protein>
<gene>
    <name evidence="2" type="ORF">SAMN04490201_3357</name>
</gene>
<accession>A0ABY0VYP0</accession>
<dbReference type="SUPFAM" id="SSF50891">
    <property type="entry name" value="Cyclophilin-like"/>
    <property type="match status" value="1"/>
</dbReference>
<dbReference type="InterPro" id="IPR041183">
    <property type="entry name" value="Cyclophilin-like"/>
</dbReference>
<evidence type="ECO:0000259" key="1">
    <source>
        <dbReference type="Pfam" id="PF18050"/>
    </source>
</evidence>
<proteinExistence type="predicted"/>
<organism evidence="2 3">
    <name type="scientific">Pseudomonas psychrophila</name>
    <dbReference type="NCBI Taxonomy" id="122355"/>
    <lineage>
        <taxon>Bacteria</taxon>
        <taxon>Pseudomonadati</taxon>
        <taxon>Pseudomonadota</taxon>
        <taxon>Gammaproteobacteria</taxon>
        <taxon>Pseudomonadales</taxon>
        <taxon>Pseudomonadaceae</taxon>
        <taxon>Pseudomonas</taxon>
    </lineage>
</organism>
<dbReference type="Gene3D" id="2.40.100.20">
    <property type="match status" value="1"/>
</dbReference>
<name>A0ABY0VYP0_9PSED</name>
<dbReference type="RefSeq" id="WP_082113448.1">
    <property type="nucleotide sequence ID" value="NZ_CP049044.1"/>
</dbReference>
<dbReference type="Pfam" id="PF18050">
    <property type="entry name" value="Cyclophil_like2"/>
    <property type="match status" value="1"/>
</dbReference>